<gene>
    <name evidence="1" type="ORF">BL253_10685</name>
</gene>
<protein>
    <submittedName>
        <fullName evidence="1">Uncharacterized protein</fullName>
    </submittedName>
</protein>
<sequence>MAVDYLKSVNMGSDQVGFSVTGQQMKGLDSLPATGSNLPLWTLTADLPQHQSDRRDARIHARGVEARVLWLTPPAE</sequence>
<proteinExistence type="predicted"/>
<evidence type="ECO:0000313" key="2">
    <source>
        <dbReference type="Proteomes" id="UP000188929"/>
    </source>
</evidence>
<dbReference type="EMBL" id="MOMC01000018">
    <property type="protein sequence ID" value="ONH31114.1"/>
    <property type="molecule type" value="Genomic_DNA"/>
</dbReference>
<comment type="caution">
    <text evidence="1">The sequence shown here is derived from an EMBL/GenBank/DDBJ whole genome shotgun (WGS) entry which is preliminary data.</text>
</comment>
<evidence type="ECO:0000313" key="1">
    <source>
        <dbReference type="EMBL" id="ONH31114.1"/>
    </source>
</evidence>
<keyword evidence="2" id="KW-1185">Reference proteome</keyword>
<dbReference type="Proteomes" id="UP000188929">
    <property type="component" value="Unassembled WGS sequence"/>
</dbReference>
<dbReference type="STRING" id="1834516.BL253_10685"/>
<dbReference type="AlphaFoldDB" id="A0A1V2ID70"/>
<reference evidence="2" key="1">
    <citation type="submission" date="2016-10" db="EMBL/GenBank/DDBJ databases">
        <title>Frankia sp. NRRL B-16386 Genome sequencing.</title>
        <authorList>
            <person name="Ghodhbane-Gtari F."/>
            <person name="Swanson E."/>
            <person name="Gueddou A."/>
            <person name="Hezbri K."/>
            <person name="Ktari K."/>
            <person name="Nouioui I."/>
            <person name="Morris K."/>
            <person name="Simpson S."/>
            <person name="Abebe-Akele F."/>
            <person name="Thomas K."/>
            <person name="Gtari M."/>
            <person name="Tisa L.S."/>
        </authorList>
    </citation>
    <scope>NUCLEOTIDE SEQUENCE [LARGE SCALE GENOMIC DNA]</scope>
    <source>
        <strain evidence="2">NRRL B-16386</strain>
    </source>
</reference>
<accession>A0A1V2ID70</accession>
<organism evidence="1 2">
    <name type="scientific">Pseudofrankia asymbiotica</name>
    <dbReference type="NCBI Taxonomy" id="1834516"/>
    <lineage>
        <taxon>Bacteria</taxon>
        <taxon>Bacillati</taxon>
        <taxon>Actinomycetota</taxon>
        <taxon>Actinomycetes</taxon>
        <taxon>Frankiales</taxon>
        <taxon>Frankiaceae</taxon>
        <taxon>Pseudofrankia</taxon>
    </lineage>
</organism>
<name>A0A1V2ID70_9ACTN</name>